<evidence type="ECO:0000259" key="1">
    <source>
        <dbReference type="Pfam" id="PF03364"/>
    </source>
</evidence>
<feature type="domain" description="Coenzyme Q-binding protein COQ10 START" evidence="1">
    <location>
        <begin position="48"/>
        <end position="181"/>
    </location>
</feature>
<dbReference type="AlphaFoldDB" id="A0AA97AH12"/>
<organism evidence="2">
    <name type="scientific">Leptolyngbya sp. NK1-12</name>
    <dbReference type="NCBI Taxonomy" id="2547451"/>
    <lineage>
        <taxon>Bacteria</taxon>
        <taxon>Bacillati</taxon>
        <taxon>Cyanobacteriota</taxon>
        <taxon>Cyanophyceae</taxon>
        <taxon>Leptolyngbyales</taxon>
        <taxon>Leptolyngbyaceae</taxon>
        <taxon>Leptolyngbya group</taxon>
        <taxon>Leptolyngbya</taxon>
    </lineage>
</organism>
<dbReference type="InterPro" id="IPR005031">
    <property type="entry name" value="COQ10_START"/>
</dbReference>
<dbReference type="PANTHER" id="PTHR34060">
    <property type="entry name" value="POLYKETIDE CYCLASE / DEHYDRASE AND LIPID TRANSPORT PROTEIN"/>
    <property type="match status" value="1"/>
</dbReference>
<proteinExistence type="predicted"/>
<dbReference type="RefSeq" id="WP_316433733.1">
    <property type="nucleotide sequence ID" value="NZ_CP053586.1"/>
</dbReference>
<protein>
    <submittedName>
        <fullName evidence="2">Cyclase</fullName>
    </submittedName>
</protein>
<dbReference type="InterPro" id="IPR023393">
    <property type="entry name" value="START-like_dom_sf"/>
</dbReference>
<dbReference type="Gene3D" id="3.30.530.20">
    <property type="match status" value="1"/>
</dbReference>
<accession>A0AA97AH12</accession>
<dbReference type="PANTHER" id="PTHR34060:SF1">
    <property type="entry name" value="POLYKETIDE CYCLASE _ DEHYDRASE AND LIPID TRANSPORT PROTEIN"/>
    <property type="match status" value="1"/>
</dbReference>
<evidence type="ECO:0000313" key="2">
    <source>
        <dbReference type="EMBL" id="WNZ22291.1"/>
    </source>
</evidence>
<dbReference type="SUPFAM" id="SSF55961">
    <property type="entry name" value="Bet v1-like"/>
    <property type="match status" value="1"/>
</dbReference>
<gene>
    <name evidence="2" type="ORF">HJG54_05045</name>
</gene>
<sequence length="187" mass="21536">MTLALVEPAIDLGWDTAHQTALLRGEILLQTRSHSAWGGAVTAQMYLPLERSQVWQQLIDYPRWVQYFPSLTHSQIISSHDGSRSYKRLYQVAGKTFLCFTAQVEIYLKAFETIQPRWHQIQFQLEKGSFHDFSALLKLHDHQAGTLLTYSVQATPSLPIPTQIIQEGIRLDLPTNMRSMRRVICRQ</sequence>
<dbReference type="Pfam" id="PF03364">
    <property type="entry name" value="Polyketide_cyc"/>
    <property type="match status" value="1"/>
</dbReference>
<name>A0AA97AH12_9CYAN</name>
<dbReference type="EMBL" id="CP053586">
    <property type="protein sequence ID" value="WNZ22291.1"/>
    <property type="molecule type" value="Genomic_DNA"/>
</dbReference>
<reference evidence="2" key="1">
    <citation type="submission" date="2020-05" db="EMBL/GenBank/DDBJ databases">
        <authorList>
            <person name="Zhu T."/>
            <person name="Keshari N."/>
            <person name="Lu X."/>
        </authorList>
    </citation>
    <scope>NUCLEOTIDE SEQUENCE</scope>
    <source>
        <strain evidence="2">NK1-12</strain>
    </source>
</reference>